<feature type="non-terminal residue" evidence="2">
    <location>
        <position position="1"/>
    </location>
</feature>
<name>A0ABV1MZW5_9BACI</name>
<keyword evidence="3" id="KW-1185">Reference proteome</keyword>
<evidence type="ECO:0000313" key="3">
    <source>
        <dbReference type="Proteomes" id="UP001478862"/>
    </source>
</evidence>
<dbReference type="RefSeq" id="WP_349662338.1">
    <property type="nucleotide sequence ID" value="NZ_JBEGDG010000063.1"/>
</dbReference>
<dbReference type="PANTHER" id="PTHR33408">
    <property type="entry name" value="TRANSPOSASE"/>
    <property type="match status" value="1"/>
</dbReference>
<proteinExistence type="predicted"/>
<dbReference type="EMBL" id="JBEGDG010000063">
    <property type="protein sequence ID" value="MEQ6358062.1"/>
    <property type="molecule type" value="Genomic_DNA"/>
</dbReference>
<protein>
    <submittedName>
        <fullName evidence="2">Transposase</fullName>
    </submittedName>
</protein>
<accession>A0ABV1MZW5</accession>
<gene>
    <name evidence="2" type="ORF">ABNX05_26060</name>
</gene>
<evidence type="ECO:0000313" key="2">
    <source>
        <dbReference type="EMBL" id="MEQ6358062.1"/>
    </source>
</evidence>
<dbReference type="PANTHER" id="PTHR33408:SF2">
    <property type="entry name" value="TRANSPOSASE DDE DOMAIN-CONTAINING PROTEIN"/>
    <property type="match status" value="1"/>
</dbReference>
<dbReference type="Pfam" id="PF13751">
    <property type="entry name" value="DDE_Tnp_1_6"/>
    <property type="match status" value="1"/>
</dbReference>
<comment type="caution">
    <text evidence="2">The sequence shown here is derived from an EMBL/GenBank/DDBJ whole genome shotgun (WGS) entry which is preliminary data.</text>
</comment>
<feature type="domain" description="Transposase DDE" evidence="1">
    <location>
        <begin position="75"/>
        <end position="198"/>
    </location>
</feature>
<evidence type="ECO:0000259" key="1">
    <source>
        <dbReference type="Pfam" id="PF13751"/>
    </source>
</evidence>
<organism evidence="2 3">
    <name type="scientific">Lysinibacillus zambalensis</name>
    <dbReference type="NCBI Taxonomy" id="3160866"/>
    <lineage>
        <taxon>Bacteria</taxon>
        <taxon>Bacillati</taxon>
        <taxon>Bacillota</taxon>
        <taxon>Bacilli</taxon>
        <taxon>Bacillales</taxon>
        <taxon>Bacillaceae</taxon>
        <taxon>Lysinibacillus</taxon>
    </lineage>
</organism>
<dbReference type="Proteomes" id="UP001478862">
    <property type="component" value="Unassembled WGS sequence"/>
</dbReference>
<sequence length="206" mass="22944">KSDGHYLQELIEKSKVTGMEVETVIADTAYSGKNNLLYTKEQSIQLISKLNPMITQNGRGNGKGFDFNKDAGLFVCPAGHLANRKSKKPDSHPGASARMVYFFDIEKCKVCPLREGCFKEGAKTKTYSVAIKSEEHLDQQAFQETEEFKRLARERYKIEAKNSELKNKHGYDQASAAGSFGMQIQGATTIFAVNLKRILKLLNGKG</sequence>
<reference evidence="2 3" key="1">
    <citation type="submission" date="2024-06" db="EMBL/GenBank/DDBJ databases">
        <title>Lysinibacillus zambalefons sp. nov., a Novel Firmicute Isolated from the Poon Bato Zambales Hyperalkaline Spring.</title>
        <authorList>
            <person name="Aja J.A."/>
            <person name="Lazaro J.E.H."/>
            <person name="Llorin L.D."/>
            <person name="Lim K.R."/>
            <person name="Teodosio J."/>
            <person name="Dalisay D.S."/>
        </authorList>
    </citation>
    <scope>NUCLEOTIDE SEQUENCE [LARGE SCALE GENOMIC DNA]</scope>
    <source>
        <strain evidence="2 3">M3</strain>
    </source>
</reference>
<dbReference type="InterPro" id="IPR025668">
    <property type="entry name" value="Tnp_DDE_dom"/>
</dbReference>